<sequence length="116" mass="12441">MVDMPWCIAAGCSFSMCTRTEAGFAFEGSHVYSPESLAIAFWTSSRLEVSTPFSVTSEMPPRGESKFMSSRLCFQTTAGGGSGAYLTVQVRFIVEPLLINKSGPPLISVTGSTTVR</sequence>
<dbReference type="EMBL" id="HBUE01007658">
    <property type="protein sequence ID" value="CAG6446711.1"/>
    <property type="molecule type" value="Transcribed_RNA"/>
</dbReference>
<reference evidence="1" key="1">
    <citation type="submission" date="2021-05" db="EMBL/GenBank/DDBJ databases">
        <authorList>
            <person name="Alioto T."/>
            <person name="Alioto T."/>
            <person name="Gomez Garrido J."/>
        </authorList>
    </citation>
    <scope>NUCLEOTIDE SEQUENCE</scope>
</reference>
<proteinExistence type="predicted"/>
<protein>
    <submittedName>
        <fullName evidence="1">(northern house mosquito) hypothetical protein</fullName>
    </submittedName>
</protein>
<evidence type="ECO:0000313" key="1">
    <source>
        <dbReference type="EMBL" id="CAG6571065.1"/>
    </source>
</evidence>
<organism evidence="1">
    <name type="scientific">Culex pipiens</name>
    <name type="common">House mosquito</name>
    <dbReference type="NCBI Taxonomy" id="7175"/>
    <lineage>
        <taxon>Eukaryota</taxon>
        <taxon>Metazoa</taxon>
        <taxon>Ecdysozoa</taxon>
        <taxon>Arthropoda</taxon>
        <taxon>Hexapoda</taxon>
        <taxon>Insecta</taxon>
        <taxon>Pterygota</taxon>
        <taxon>Neoptera</taxon>
        <taxon>Endopterygota</taxon>
        <taxon>Diptera</taxon>
        <taxon>Nematocera</taxon>
        <taxon>Culicoidea</taxon>
        <taxon>Culicidae</taxon>
        <taxon>Culicinae</taxon>
        <taxon>Culicini</taxon>
        <taxon>Culex</taxon>
        <taxon>Culex</taxon>
    </lineage>
</organism>
<dbReference type="EMBL" id="HBUE01179527">
    <property type="protein sequence ID" value="CAG6519514.1"/>
    <property type="molecule type" value="Transcribed_RNA"/>
</dbReference>
<name>A0A8D8JE03_CULPI</name>
<dbReference type="EMBL" id="HBUE01285110">
    <property type="protein sequence ID" value="CAG6571065.1"/>
    <property type="molecule type" value="Transcribed_RNA"/>
</dbReference>
<dbReference type="AlphaFoldDB" id="A0A8D8JE03"/>
<accession>A0A8D8JE03</accession>